<evidence type="ECO:0000313" key="2">
    <source>
        <dbReference type="EMBL" id="CCX13050.1"/>
    </source>
</evidence>
<dbReference type="Pfam" id="PF13489">
    <property type="entry name" value="Methyltransf_23"/>
    <property type="match status" value="1"/>
</dbReference>
<accession>U4LE55</accession>
<dbReference type="GO" id="GO:0032259">
    <property type="term" value="P:methylation"/>
    <property type="evidence" value="ECO:0007669"/>
    <property type="project" value="UniProtKB-KW"/>
</dbReference>
<reference evidence="2 3" key="1">
    <citation type="journal article" date="2013" name="PLoS Genet.">
        <title>The genome and development-dependent transcriptomes of Pyronema confluens: a window into fungal evolution.</title>
        <authorList>
            <person name="Traeger S."/>
            <person name="Altegoer F."/>
            <person name="Freitag M."/>
            <person name="Gabaldon T."/>
            <person name="Kempken F."/>
            <person name="Kumar A."/>
            <person name="Marcet-Houben M."/>
            <person name="Poggeler S."/>
            <person name="Stajich J.E."/>
            <person name="Nowrousian M."/>
        </authorList>
    </citation>
    <scope>NUCLEOTIDE SEQUENCE [LARGE SCALE GENOMIC DNA]</scope>
    <source>
        <strain evidence="3">CBS 100304</strain>
        <tissue evidence="2">Vegetative mycelium</tissue>
    </source>
</reference>
<protein>
    <submittedName>
        <fullName evidence="2">Similar to tRNA1(Val) (Adenine(37)-N6)-methyltransferase acc. no. C6X2D2</fullName>
    </submittedName>
</protein>
<dbReference type="Proteomes" id="UP000018144">
    <property type="component" value="Unassembled WGS sequence"/>
</dbReference>
<dbReference type="AlphaFoldDB" id="U4LE55"/>
<dbReference type="EMBL" id="HF935776">
    <property type="protein sequence ID" value="CCX13050.1"/>
    <property type="molecule type" value="Genomic_DNA"/>
</dbReference>
<evidence type="ECO:0000313" key="3">
    <source>
        <dbReference type="Proteomes" id="UP000018144"/>
    </source>
</evidence>
<feature type="region of interest" description="Disordered" evidence="1">
    <location>
        <begin position="1"/>
        <end position="20"/>
    </location>
</feature>
<dbReference type="InterPro" id="IPR029063">
    <property type="entry name" value="SAM-dependent_MTases_sf"/>
</dbReference>
<gene>
    <name evidence="2" type="ORF">PCON_12643</name>
</gene>
<sequence>MDTENTNENDKIEDIEAEEEYQEIDYGDDDPGYHTHDYESSRLDLHHEIFVLLLDGELYKAPLDPSKQTRILDIGTGTGVWAFEMACKFPDAEIIATDLSPVARFPWGALANCRFEVDDVEREWLYQDFQLYSHEKCFHHRLGLSDGPDVSVPFLTTLVPINVNFITSTTQPGGWVEISDLGGVCYSDNGTLAVDQGASTYIETLSDALARAGRPFQTGASLKGHLEKAGFVNIQVFRYKQPWGPWSSQKALKQAGALFLMQADTGFEAYALAPLTRILGMGHEEAMQICKGGIMASKNKNAHVYNYYHLAIGQKPKY</sequence>
<dbReference type="SUPFAM" id="SSF53335">
    <property type="entry name" value="S-adenosyl-L-methionine-dependent methyltransferases"/>
    <property type="match status" value="1"/>
</dbReference>
<dbReference type="PANTHER" id="PTHR43591:SF10">
    <property type="entry name" value="ABC TRANSMEMBRANE TYPE-1 DOMAIN-CONTAINING PROTEIN-RELATED"/>
    <property type="match status" value="1"/>
</dbReference>
<proteinExistence type="predicted"/>
<dbReference type="OMA" id="WGALANC"/>
<evidence type="ECO:0000256" key="1">
    <source>
        <dbReference type="SAM" id="MobiDB-lite"/>
    </source>
</evidence>
<dbReference type="GO" id="GO:0008168">
    <property type="term" value="F:methyltransferase activity"/>
    <property type="evidence" value="ECO:0007669"/>
    <property type="project" value="UniProtKB-KW"/>
</dbReference>
<keyword evidence="2" id="KW-0808">Transferase</keyword>
<keyword evidence="3" id="KW-1185">Reference proteome</keyword>
<organism evidence="2 3">
    <name type="scientific">Pyronema omphalodes (strain CBS 100304)</name>
    <name type="common">Pyronema confluens</name>
    <dbReference type="NCBI Taxonomy" id="1076935"/>
    <lineage>
        <taxon>Eukaryota</taxon>
        <taxon>Fungi</taxon>
        <taxon>Dikarya</taxon>
        <taxon>Ascomycota</taxon>
        <taxon>Pezizomycotina</taxon>
        <taxon>Pezizomycetes</taxon>
        <taxon>Pezizales</taxon>
        <taxon>Pyronemataceae</taxon>
        <taxon>Pyronema</taxon>
    </lineage>
</organism>
<name>U4LE55_PYROM</name>
<dbReference type="STRING" id="1076935.U4LE55"/>
<dbReference type="CDD" id="cd02440">
    <property type="entry name" value="AdoMet_MTases"/>
    <property type="match status" value="1"/>
</dbReference>
<dbReference type="OrthoDB" id="2013972at2759"/>
<dbReference type="Gene3D" id="3.40.50.150">
    <property type="entry name" value="Vaccinia Virus protein VP39"/>
    <property type="match status" value="1"/>
</dbReference>
<keyword evidence="2" id="KW-0489">Methyltransferase</keyword>
<dbReference type="PANTHER" id="PTHR43591">
    <property type="entry name" value="METHYLTRANSFERASE"/>
    <property type="match status" value="1"/>
</dbReference>